<dbReference type="PANTHER" id="PTHR33731:SF2">
    <property type="entry name" value="ORGAN-SPECIFIC PROTEIN S2-LIKE"/>
    <property type="match status" value="1"/>
</dbReference>
<dbReference type="AlphaFoldDB" id="A0A498JXM6"/>
<dbReference type="InterPro" id="IPR024489">
    <property type="entry name" value="Organ_specific_prot"/>
</dbReference>
<gene>
    <name evidence="3" type="ORF">DVH24_021489</name>
</gene>
<organism evidence="3 4">
    <name type="scientific">Malus domestica</name>
    <name type="common">Apple</name>
    <name type="synonym">Pyrus malus</name>
    <dbReference type="NCBI Taxonomy" id="3750"/>
    <lineage>
        <taxon>Eukaryota</taxon>
        <taxon>Viridiplantae</taxon>
        <taxon>Streptophyta</taxon>
        <taxon>Embryophyta</taxon>
        <taxon>Tracheophyta</taxon>
        <taxon>Spermatophyta</taxon>
        <taxon>Magnoliopsida</taxon>
        <taxon>eudicotyledons</taxon>
        <taxon>Gunneridae</taxon>
        <taxon>Pentapetalae</taxon>
        <taxon>rosids</taxon>
        <taxon>fabids</taxon>
        <taxon>Rosales</taxon>
        <taxon>Rosaceae</taxon>
        <taxon>Amygdaloideae</taxon>
        <taxon>Maleae</taxon>
        <taxon>Malus</taxon>
    </lineage>
</organism>
<comment type="caution">
    <text evidence="3">The sequence shown here is derived from an EMBL/GenBank/DDBJ whole genome shotgun (WGS) entry which is preliminary data.</text>
</comment>
<evidence type="ECO:0000256" key="1">
    <source>
        <dbReference type="SAM" id="MobiDB-lite"/>
    </source>
</evidence>
<reference evidence="3 4" key="1">
    <citation type="submission" date="2018-10" db="EMBL/GenBank/DDBJ databases">
        <title>A high-quality apple genome assembly.</title>
        <authorList>
            <person name="Hu J."/>
        </authorList>
    </citation>
    <scope>NUCLEOTIDE SEQUENCE [LARGE SCALE GENOMIC DNA]</scope>
    <source>
        <strain evidence="4">cv. HFTH1</strain>
        <tissue evidence="3">Young leaf</tissue>
    </source>
</reference>
<dbReference type="PANTHER" id="PTHR33731">
    <property type="entry name" value="PROTEIN, PUTATIVE-RELATED"/>
    <property type="match status" value="1"/>
</dbReference>
<feature type="signal peptide" evidence="2">
    <location>
        <begin position="1"/>
        <end position="22"/>
    </location>
</feature>
<evidence type="ECO:0000256" key="2">
    <source>
        <dbReference type="SAM" id="SignalP"/>
    </source>
</evidence>
<dbReference type="Proteomes" id="UP000290289">
    <property type="component" value="Chromosome 5"/>
</dbReference>
<protein>
    <recommendedName>
        <fullName evidence="5">Organ-specific protein S2</fullName>
    </recommendedName>
</protein>
<keyword evidence="2" id="KW-0732">Signal</keyword>
<dbReference type="EMBL" id="RDQH01000331">
    <property type="protein sequence ID" value="RXH99687.1"/>
    <property type="molecule type" value="Genomic_DNA"/>
</dbReference>
<feature type="region of interest" description="Disordered" evidence="1">
    <location>
        <begin position="77"/>
        <end position="121"/>
    </location>
</feature>
<keyword evidence="4" id="KW-1185">Reference proteome</keyword>
<evidence type="ECO:0000313" key="4">
    <source>
        <dbReference type="Proteomes" id="UP000290289"/>
    </source>
</evidence>
<name>A0A498JXM6_MALDO</name>
<dbReference type="OrthoDB" id="1734141at2759"/>
<sequence length="150" mass="16992">MKSLCATLALFTLLLFAKPIESRGGVGEYWKTVMNEQSMPQAIGGLLVEVPDLTPKRKAEDCHENMKKPFVGVEEFEPNISSYHDDESKAENSTKDTGSLPKSQAYPDKKPFVAKEEKQPFDEDLSQGRIYLFTTTKRRRIEFVQKSGPF</sequence>
<feature type="compositionally biased region" description="Basic and acidic residues" evidence="1">
    <location>
        <begin position="107"/>
        <end position="121"/>
    </location>
</feature>
<accession>A0A498JXM6</accession>
<evidence type="ECO:0008006" key="5">
    <source>
        <dbReference type="Google" id="ProtNLM"/>
    </source>
</evidence>
<dbReference type="Pfam" id="PF10950">
    <property type="entry name" value="Organ_specific"/>
    <property type="match status" value="1"/>
</dbReference>
<feature type="chain" id="PRO_5019828535" description="Organ-specific protein S2" evidence="2">
    <location>
        <begin position="23"/>
        <end position="150"/>
    </location>
</feature>
<proteinExistence type="predicted"/>
<evidence type="ECO:0000313" key="3">
    <source>
        <dbReference type="EMBL" id="RXH99687.1"/>
    </source>
</evidence>
<feature type="compositionally biased region" description="Basic and acidic residues" evidence="1">
    <location>
        <begin position="83"/>
        <end position="94"/>
    </location>
</feature>